<feature type="transmembrane region" description="Helical" evidence="1">
    <location>
        <begin position="33"/>
        <end position="53"/>
    </location>
</feature>
<dbReference type="Gene3D" id="3.60.21.10">
    <property type="match status" value="1"/>
</dbReference>
<dbReference type="OrthoDB" id="9780884at2"/>
<dbReference type="PANTHER" id="PTHR31302:SF0">
    <property type="entry name" value="TRANSMEMBRANE PROTEIN WITH METALLOPHOSPHOESTERASE DOMAIN"/>
    <property type="match status" value="1"/>
</dbReference>
<feature type="domain" description="Calcineurin-like phosphoesterase" evidence="2">
    <location>
        <begin position="124"/>
        <end position="283"/>
    </location>
</feature>
<dbReference type="InterPro" id="IPR004843">
    <property type="entry name" value="Calcineurin-like_PHP"/>
</dbReference>
<dbReference type="eggNOG" id="COG1408">
    <property type="taxonomic scope" value="Bacteria"/>
</dbReference>
<dbReference type="AlphaFoldDB" id="F6DN86"/>
<dbReference type="GO" id="GO:0016787">
    <property type="term" value="F:hydrolase activity"/>
    <property type="evidence" value="ECO:0007669"/>
    <property type="project" value="InterPro"/>
</dbReference>
<dbReference type="Proteomes" id="UP000009234">
    <property type="component" value="Chromosome"/>
</dbReference>
<dbReference type="PANTHER" id="PTHR31302">
    <property type="entry name" value="TRANSMEMBRANE PROTEIN WITH METALLOPHOSPHOESTERASE DOMAIN-RELATED"/>
    <property type="match status" value="1"/>
</dbReference>
<dbReference type="HOGENOM" id="CLU_025443_0_0_9"/>
<evidence type="ECO:0000313" key="4">
    <source>
        <dbReference type="Proteomes" id="UP000009234"/>
    </source>
</evidence>
<protein>
    <submittedName>
        <fullName evidence="3">Metallophosphoesterase</fullName>
    </submittedName>
</protein>
<keyword evidence="1" id="KW-1133">Transmembrane helix</keyword>
<reference evidence="3 4" key="2">
    <citation type="journal article" date="2012" name="Stand. Genomic Sci.">
        <title>Complete genome sequence of the sulfate-reducing firmicute Desulfotomaculum ruminis type strain (DL(T)).</title>
        <authorList>
            <person name="Spring S."/>
            <person name="Visser M."/>
            <person name="Lu M."/>
            <person name="Copeland A."/>
            <person name="Lapidus A."/>
            <person name="Lucas S."/>
            <person name="Cheng J.F."/>
            <person name="Han C."/>
            <person name="Tapia R."/>
            <person name="Goodwin L.A."/>
            <person name="Pitluck S."/>
            <person name="Ivanova N."/>
            <person name="Land M."/>
            <person name="Hauser L."/>
            <person name="Larimer F."/>
            <person name="Rohde M."/>
            <person name="Goker M."/>
            <person name="Detter J.C."/>
            <person name="Kyrpides N.C."/>
            <person name="Woyke T."/>
            <person name="Schaap P.J."/>
            <person name="Plugge C.M."/>
            <person name="Muyzer G."/>
            <person name="Kuever J."/>
            <person name="Pereira I.A."/>
            <person name="Parshina S.N."/>
            <person name="Bernier-Latmani R."/>
            <person name="Stams A.J."/>
            <person name="Klenk H.P."/>
        </authorList>
    </citation>
    <scope>NUCLEOTIDE SEQUENCE [LARGE SCALE GENOMIC DNA]</scope>
    <source>
        <strain evidence="4">ATCC 23193 / DSM 2154 / NCIB 8452 / DL</strain>
    </source>
</reference>
<proteinExistence type="predicted"/>
<feature type="transmembrane region" description="Helical" evidence="1">
    <location>
        <begin position="60"/>
        <end position="79"/>
    </location>
</feature>
<keyword evidence="1" id="KW-0812">Transmembrane</keyword>
<dbReference type="Pfam" id="PF00149">
    <property type="entry name" value="Metallophos"/>
    <property type="match status" value="1"/>
</dbReference>
<dbReference type="EMBL" id="CP002780">
    <property type="protein sequence ID" value="AEG60675.1"/>
    <property type="molecule type" value="Genomic_DNA"/>
</dbReference>
<dbReference type="InterPro" id="IPR051158">
    <property type="entry name" value="Metallophosphoesterase_sf"/>
</dbReference>
<evidence type="ECO:0000256" key="1">
    <source>
        <dbReference type="SAM" id="Phobius"/>
    </source>
</evidence>
<dbReference type="CDD" id="cd07385">
    <property type="entry name" value="MPP_YkuE_C"/>
    <property type="match status" value="1"/>
</dbReference>
<dbReference type="SUPFAM" id="SSF56300">
    <property type="entry name" value="Metallo-dependent phosphatases"/>
    <property type="match status" value="1"/>
</dbReference>
<dbReference type="InterPro" id="IPR029052">
    <property type="entry name" value="Metallo-depent_PP-like"/>
</dbReference>
<gene>
    <name evidence="3" type="ordered locus">Desru_2436</name>
</gene>
<sequence length="341" mass="39029">MRFFWFIMIILLYTLLNWQIGRQILDLVKINKFIFWSIFAIIACSPIISRFGVKGLGAMGNYWMVFFYYAAFVAALGLVVKNKPFIIGSYVLIILLIVYGVLHARDIQVQHYDIAIPKAGKDLHVVMLADIHIDREKEKGYVAKMVREINALNPDMVLLTGDIFDDRDINVLLREKETLKKIKAPYGVYGVLGNHEYYTGNLDKCLAIFKEADIRILRDEVVEAEGLYIVGREDASRKRKSLKELMKEVNREKPVILLDHQPVLLDEAKDSGVDLQLSGHTHRGQFFPNQLITRRIFEVDYGYLAKDSLQVIVSSGYGTWGPPVRIGTQSEIVDIQLNFSK</sequence>
<feature type="transmembrane region" description="Helical" evidence="1">
    <location>
        <begin position="85"/>
        <end position="102"/>
    </location>
</feature>
<evidence type="ECO:0000259" key="2">
    <source>
        <dbReference type="Pfam" id="PF00149"/>
    </source>
</evidence>
<accession>F6DN86</accession>
<name>F6DN86_DESRL</name>
<dbReference type="STRING" id="696281.Desru_2436"/>
<organism evidence="3 4">
    <name type="scientific">Desulforamulus ruminis (strain ATCC 23193 / DSM 2154 / NCIMB 8452 / DL)</name>
    <name type="common">Desulfotomaculum ruminis</name>
    <dbReference type="NCBI Taxonomy" id="696281"/>
    <lineage>
        <taxon>Bacteria</taxon>
        <taxon>Bacillati</taxon>
        <taxon>Bacillota</taxon>
        <taxon>Clostridia</taxon>
        <taxon>Eubacteriales</taxon>
        <taxon>Peptococcaceae</taxon>
        <taxon>Desulforamulus</taxon>
    </lineage>
</organism>
<keyword evidence="4" id="KW-1185">Reference proteome</keyword>
<dbReference type="KEGG" id="dru:Desru_2436"/>
<evidence type="ECO:0000313" key="3">
    <source>
        <dbReference type="EMBL" id="AEG60675.1"/>
    </source>
</evidence>
<reference evidence="4" key="1">
    <citation type="submission" date="2011-05" db="EMBL/GenBank/DDBJ databases">
        <title>Complete sequence of Desulfotomaculum ruminis DSM 2154.</title>
        <authorList>
            <person name="Lucas S."/>
            <person name="Copeland A."/>
            <person name="Lapidus A."/>
            <person name="Cheng J.-F."/>
            <person name="Goodwin L."/>
            <person name="Pitluck S."/>
            <person name="Lu M."/>
            <person name="Detter J.C."/>
            <person name="Han C."/>
            <person name="Tapia R."/>
            <person name="Land M."/>
            <person name="Hauser L."/>
            <person name="Kyrpides N."/>
            <person name="Ivanova N."/>
            <person name="Mikhailova N."/>
            <person name="Pagani I."/>
            <person name="Stams A.J.M."/>
            <person name="Plugge C.M."/>
            <person name="Muyzer G."/>
            <person name="Kuever J."/>
            <person name="Parshina S.N."/>
            <person name="Ivanova A.E."/>
            <person name="Nazina T.N."/>
            <person name="Brambilla E."/>
            <person name="Spring S."/>
            <person name="Klenk H.-P."/>
            <person name="Woyke T."/>
        </authorList>
    </citation>
    <scope>NUCLEOTIDE SEQUENCE [LARGE SCALE GENOMIC DNA]</scope>
    <source>
        <strain evidence="4">ATCC 23193 / DSM 2154 / NCIB 8452 / DL</strain>
    </source>
</reference>
<keyword evidence="1" id="KW-0472">Membrane</keyword>